<sequence>MTNWEKYFSTPERANQTLNDLGACLYRQEMGYLTCRECALINAPVEECDKKQIEWLESEADE</sequence>
<dbReference type="EMBL" id="WPOC01000008">
    <property type="protein sequence ID" value="MVN14990.1"/>
    <property type="molecule type" value="Genomic_DNA"/>
</dbReference>
<reference evidence="1 2" key="1">
    <citation type="submission" date="2019-11" db="EMBL/GenBank/DDBJ databases">
        <title>Whole genome shotgun sequencing (WGS) data from Adlercreutzia equolifaciens ResAG-91, Eggerthella lenta MRI-F36, MRI-F37, MRI-F40, ResAG-49, ResAG-88, ResAG-121, ResAG-145, and Gordonibacter sp. ResAG-5, ResAG-26, ResAG-43, ResAG-50, ResAG-59.</title>
        <authorList>
            <person name="Stoll D.A."/>
            <person name="Danylec N."/>
            <person name="Franz C.M.A.P."/>
            <person name="Huch M."/>
        </authorList>
    </citation>
    <scope>NUCLEOTIDE SEQUENCE [LARGE SCALE GENOMIC DNA]</scope>
    <source>
        <strain evidence="1 2">ResAG-59</strain>
    </source>
</reference>
<protein>
    <submittedName>
        <fullName evidence="1">Uncharacterized protein</fullName>
    </submittedName>
</protein>
<evidence type="ECO:0000313" key="1">
    <source>
        <dbReference type="EMBL" id="MVN14990.1"/>
    </source>
</evidence>
<name>A0A6N8IHZ8_9ACTN</name>
<organism evidence="1 2">
    <name type="scientific">Gordonibacter urolithinfaciens</name>
    <dbReference type="NCBI Taxonomy" id="1335613"/>
    <lineage>
        <taxon>Bacteria</taxon>
        <taxon>Bacillati</taxon>
        <taxon>Actinomycetota</taxon>
        <taxon>Coriobacteriia</taxon>
        <taxon>Eggerthellales</taxon>
        <taxon>Eggerthellaceae</taxon>
        <taxon>Gordonibacter</taxon>
    </lineage>
</organism>
<comment type="caution">
    <text evidence="1">The sequence shown here is derived from an EMBL/GenBank/DDBJ whole genome shotgun (WGS) entry which is preliminary data.</text>
</comment>
<gene>
    <name evidence="1" type="ORF">GO738_06420</name>
</gene>
<dbReference type="RefSeq" id="WP_157005054.1">
    <property type="nucleotide sequence ID" value="NZ_DBEZYS010000012.1"/>
</dbReference>
<evidence type="ECO:0000313" key="2">
    <source>
        <dbReference type="Proteomes" id="UP000468327"/>
    </source>
</evidence>
<dbReference type="Proteomes" id="UP000468327">
    <property type="component" value="Unassembled WGS sequence"/>
</dbReference>
<keyword evidence="2" id="KW-1185">Reference proteome</keyword>
<accession>A0A6N8IHZ8</accession>
<proteinExistence type="predicted"/>
<dbReference type="AlphaFoldDB" id="A0A6N8IHZ8"/>